<name>A0A6I4SVS0_9SPHN</name>
<sequence>MNDMASEPAGAAHPTTAERVSDREMAVSRVFAAPPRIVFKAWSRSELFQRWWVPQSMGLNLQSCDMDVRTGGTYRLEFGLPDGTSMAFFGRYLEVIPEAKIVWTNEESPEGNVITVTFENRGDTTLLTFHELYPSKEALDRALEDMDDALLEPFEQLDALLVEMGANHG</sequence>
<accession>A0A6I4SVS0</accession>
<dbReference type="SUPFAM" id="SSF55961">
    <property type="entry name" value="Bet v1-like"/>
    <property type="match status" value="1"/>
</dbReference>
<dbReference type="OrthoDB" id="9805228at2"/>
<feature type="domain" description="Activator of Hsp90 ATPase homologue 1/2-like C-terminal" evidence="3">
    <location>
        <begin position="33"/>
        <end position="161"/>
    </location>
</feature>
<dbReference type="AlphaFoldDB" id="A0A6I4SVS0"/>
<comment type="caution">
    <text evidence="4">The sequence shown here is derived from an EMBL/GenBank/DDBJ whole genome shotgun (WGS) entry which is preliminary data.</text>
</comment>
<dbReference type="EMBL" id="WTYM01000033">
    <property type="protein sequence ID" value="MXO59147.1"/>
    <property type="molecule type" value="Genomic_DNA"/>
</dbReference>
<evidence type="ECO:0000256" key="2">
    <source>
        <dbReference type="SAM" id="MobiDB-lite"/>
    </source>
</evidence>
<gene>
    <name evidence="4" type="ORF">GRI89_06295</name>
</gene>
<dbReference type="Pfam" id="PF08327">
    <property type="entry name" value="AHSA1"/>
    <property type="match status" value="1"/>
</dbReference>
<feature type="region of interest" description="Disordered" evidence="2">
    <location>
        <begin position="1"/>
        <end position="20"/>
    </location>
</feature>
<evidence type="ECO:0000313" key="4">
    <source>
        <dbReference type="EMBL" id="MXO59147.1"/>
    </source>
</evidence>
<dbReference type="InterPro" id="IPR023393">
    <property type="entry name" value="START-like_dom_sf"/>
</dbReference>
<reference evidence="4 5" key="1">
    <citation type="submission" date="2019-12" db="EMBL/GenBank/DDBJ databases">
        <title>Genomic-based taxomic classification of the family Erythrobacteraceae.</title>
        <authorList>
            <person name="Xu L."/>
        </authorList>
    </citation>
    <scope>NUCLEOTIDE SEQUENCE [LARGE SCALE GENOMIC DNA]</scope>
    <source>
        <strain evidence="4 5">MCCC 1K01500</strain>
    </source>
</reference>
<evidence type="ECO:0000313" key="5">
    <source>
        <dbReference type="Proteomes" id="UP000433652"/>
    </source>
</evidence>
<organism evidence="4 5">
    <name type="scientific">Croceibacterium salegens</name>
    <dbReference type="NCBI Taxonomy" id="1737568"/>
    <lineage>
        <taxon>Bacteria</taxon>
        <taxon>Pseudomonadati</taxon>
        <taxon>Pseudomonadota</taxon>
        <taxon>Alphaproteobacteria</taxon>
        <taxon>Sphingomonadales</taxon>
        <taxon>Erythrobacteraceae</taxon>
        <taxon>Croceibacterium</taxon>
    </lineage>
</organism>
<evidence type="ECO:0000259" key="3">
    <source>
        <dbReference type="Pfam" id="PF08327"/>
    </source>
</evidence>
<protein>
    <submittedName>
        <fullName evidence="4">ATPase</fullName>
    </submittedName>
</protein>
<evidence type="ECO:0000256" key="1">
    <source>
        <dbReference type="ARBA" id="ARBA00006817"/>
    </source>
</evidence>
<dbReference type="Proteomes" id="UP000433652">
    <property type="component" value="Unassembled WGS sequence"/>
</dbReference>
<dbReference type="Gene3D" id="3.30.530.20">
    <property type="match status" value="1"/>
</dbReference>
<proteinExistence type="inferred from homology"/>
<keyword evidence="5" id="KW-1185">Reference proteome</keyword>
<comment type="similarity">
    <text evidence="1">Belongs to the AHA1 family.</text>
</comment>
<dbReference type="RefSeq" id="WP_159793323.1">
    <property type="nucleotide sequence ID" value="NZ_WTYM01000033.1"/>
</dbReference>
<dbReference type="InterPro" id="IPR013538">
    <property type="entry name" value="ASHA1/2-like_C"/>
</dbReference>